<evidence type="ECO:0000256" key="4">
    <source>
        <dbReference type="ARBA" id="ARBA00022842"/>
    </source>
</evidence>
<gene>
    <name evidence="7" type="ORF">BW730_11660</name>
</gene>
<evidence type="ECO:0000256" key="2">
    <source>
        <dbReference type="ARBA" id="ARBA00005582"/>
    </source>
</evidence>
<dbReference type="Gene3D" id="3.90.79.10">
    <property type="entry name" value="Nucleoside Triphosphate Pyrophosphohydrolase"/>
    <property type="match status" value="1"/>
</dbReference>
<evidence type="ECO:0000313" key="7">
    <source>
        <dbReference type="EMBL" id="AQP48044.1"/>
    </source>
</evidence>
<dbReference type="Pfam" id="PF00293">
    <property type="entry name" value="NUDIX"/>
    <property type="match status" value="1"/>
</dbReference>
<dbReference type="InterPro" id="IPR020476">
    <property type="entry name" value="Nudix_hydrolase"/>
</dbReference>
<evidence type="ECO:0000259" key="6">
    <source>
        <dbReference type="PROSITE" id="PS51462"/>
    </source>
</evidence>
<dbReference type="CDD" id="cd04685">
    <property type="entry name" value="NUDIX_Hydrolase"/>
    <property type="match status" value="1"/>
</dbReference>
<dbReference type="InterPro" id="IPR020084">
    <property type="entry name" value="NUDIX_hydrolase_CS"/>
</dbReference>
<dbReference type="OrthoDB" id="9804442at2"/>
<dbReference type="PANTHER" id="PTHR43046">
    <property type="entry name" value="GDP-MANNOSE MANNOSYL HYDROLASE"/>
    <property type="match status" value="1"/>
</dbReference>
<dbReference type="Proteomes" id="UP000188145">
    <property type="component" value="Chromosome"/>
</dbReference>
<accession>A0A1Q2CPL7</accession>
<dbReference type="InterPro" id="IPR000086">
    <property type="entry name" value="NUDIX_hydrolase_dom"/>
</dbReference>
<dbReference type="InterPro" id="IPR015797">
    <property type="entry name" value="NUDIX_hydrolase-like_dom_sf"/>
</dbReference>
<dbReference type="KEGG" id="tes:BW730_11660"/>
<dbReference type="SUPFAM" id="SSF55811">
    <property type="entry name" value="Nudix"/>
    <property type="match status" value="1"/>
</dbReference>
<organism evidence="7 8">
    <name type="scientific">Tessaracoccus aquimaris</name>
    <dbReference type="NCBI Taxonomy" id="1332264"/>
    <lineage>
        <taxon>Bacteria</taxon>
        <taxon>Bacillati</taxon>
        <taxon>Actinomycetota</taxon>
        <taxon>Actinomycetes</taxon>
        <taxon>Propionibacteriales</taxon>
        <taxon>Propionibacteriaceae</taxon>
        <taxon>Tessaracoccus</taxon>
    </lineage>
</organism>
<evidence type="ECO:0000256" key="3">
    <source>
        <dbReference type="ARBA" id="ARBA00022801"/>
    </source>
</evidence>
<dbReference type="PRINTS" id="PR00502">
    <property type="entry name" value="NUDIXFAMILY"/>
</dbReference>
<dbReference type="EMBL" id="CP019606">
    <property type="protein sequence ID" value="AQP48044.1"/>
    <property type="molecule type" value="Genomic_DNA"/>
</dbReference>
<name>A0A1Q2CPL7_9ACTN</name>
<evidence type="ECO:0000256" key="5">
    <source>
        <dbReference type="RuleBase" id="RU003476"/>
    </source>
</evidence>
<keyword evidence="8" id="KW-1185">Reference proteome</keyword>
<evidence type="ECO:0000313" key="8">
    <source>
        <dbReference type="Proteomes" id="UP000188145"/>
    </source>
</evidence>
<reference evidence="8" key="1">
    <citation type="submission" date="2017-02" db="EMBL/GenBank/DDBJ databases">
        <title>Tessaracoccus aquaemaris sp. nov., isolated from the intestine of a Korean rockfish, Sebastes schlegelii, in a marine aquaculture pond.</title>
        <authorList>
            <person name="Tak E.J."/>
            <person name="Bae J.-W."/>
        </authorList>
    </citation>
    <scope>NUCLEOTIDE SEQUENCE [LARGE SCALE GENOMIC DNA]</scope>
    <source>
        <strain evidence="8">NSG39</strain>
    </source>
</reference>
<dbReference type="RefSeq" id="WP_077686377.1">
    <property type="nucleotide sequence ID" value="NZ_CP019606.1"/>
</dbReference>
<comment type="similarity">
    <text evidence="2 5">Belongs to the Nudix hydrolase family.</text>
</comment>
<evidence type="ECO:0000256" key="1">
    <source>
        <dbReference type="ARBA" id="ARBA00001946"/>
    </source>
</evidence>
<dbReference type="STRING" id="1332264.BW730_11660"/>
<dbReference type="PROSITE" id="PS00893">
    <property type="entry name" value="NUDIX_BOX"/>
    <property type="match status" value="1"/>
</dbReference>
<feature type="domain" description="Nudix hydrolase" evidence="6">
    <location>
        <begin position="11"/>
        <end position="151"/>
    </location>
</feature>
<protein>
    <recommendedName>
        <fullName evidence="6">Nudix hydrolase domain-containing protein</fullName>
    </recommendedName>
</protein>
<dbReference type="PANTHER" id="PTHR43046:SF12">
    <property type="entry name" value="GDP-MANNOSE MANNOSYL HYDROLASE"/>
    <property type="match status" value="1"/>
</dbReference>
<dbReference type="PROSITE" id="PS51462">
    <property type="entry name" value="NUDIX"/>
    <property type="match status" value="1"/>
</dbReference>
<keyword evidence="3 5" id="KW-0378">Hydrolase</keyword>
<sequence length="171" mass="18522">MRGVPTERPVKRRRGARVVVVAADAVLLQGDTDPGLPGSRFWQVPGGGVDEGESTREAAARELHEETGLRVEPAELVGPVATRVVSHGYSDRILIQAETFYLLRTERFEPVNAALSEAEARRRVASAWFLVEDLPDDVWPSELPTLVAWDGGAPLDLGEVEESTVPVSDAG</sequence>
<proteinExistence type="inferred from homology"/>
<dbReference type="AlphaFoldDB" id="A0A1Q2CPL7"/>
<keyword evidence="4" id="KW-0460">Magnesium</keyword>
<dbReference type="GO" id="GO:0016787">
    <property type="term" value="F:hydrolase activity"/>
    <property type="evidence" value="ECO:0007669"/>
    <property type="project" value="UniProtKB-KW"/>
</dbReference>
<comment type="cofactor">
    <cofactor evidence="1">
        <name>Mg(2+)</name>
        <dbReference type="ChEBI" id="CHEBI:18420"/>
    </cofactor>
</comment>